<evidence type="ECO:0000313" key="2">
    <source>
        <dbReference type="EMBL" id="SVC35751.1"/>
    </source>
</evidence>
<dbReference type="PANTHER" id="PTHR43044:SF1">
    <property type="entry name" value="QUINOL:CYTOCHROME C OXIDOREDUCTASE QUINONE-BINDING SUBUNIT 2"/>
    <property type="match status" value="1"/>
</dbReference>
<organism evidence="2">
    <name type="scientific">marine metagenome</name>
    <dbReference type="NCBI Taxonomy" id="408172"/>
    <lineage>
        <taxon>unclassified sequences</taxon>
        <taxon>metagenomes</taxon>
        <taxon>ecological metagenomes</taxon>
    </lineage>
</organism>
<protein>
    <recommendedName>
        <fullName evidence="3">Ferric oxidoreductase domain-containing protein</fullName>
    </recommendedName>
</protein>
<gene>
    <name evidence="2" type="ORF">METZ01_LOCUS288605</name>
</gene>
<dbReference type="AlphaFoldDB" id="A0A382LLI6"/>
<feature type="transmembrane region" description="Helical" evidence="1">
    <location>
        <begin position="21"/>
        <end position="41"/>
    </location>
</feature>
<keyword evidence="1" id="KW-0812">Transmembrane</keyword>
<evidence type="ECO:0008006" key="3">
    <source>
        <dbReference type="Google" id="ProtNLM"/>
    </source>
</evidence>
<name>A0A382LLI6_9ZZZZ</name>
<feature type="transmembrane region" description="Helical" evidence="1">
    <location>
        <begin position="53"/>
        <end position="73"/>
    </location>
</feature>
<feature type="transmembrane region" description="Helical" evidence="1">
    <location>
        <begin position="135"/>
        <end position="153"/>
    </location>
</feature>
<evidence type="ECO:0000256" key="1">
    <source>
        <dbReference type="SAM" id="Phobius"/>
    </source>
</evidence>
<accession>A0A382LLI6</accession>
<dbReference type="EMBL" id="UINC01086885">
    <property type="protein sequence ID" value="SVC35751.1"/>
    <property type="molecule type" value="Genomic_DNA"/>
</dbReference>
<keyword evidence="1" id="KW-0472">Membrane</keyword>
<feature type="transmembrane region" description="Helical" evidence="1">
    <location>
        <begin position="195"/>
        <end position="216"/>
    </location>
</feature>
<keyword evidence="1" id="KW-1133">Transmembrane helix</keyword>
<dbReference type="PANTHER" id="PTHR43044">
    <property type="match status" value="1"/>
</dbReference>
<feature type="transmembrane region" description="Helical" evidence="1">
    <location>
        <begin position="93"/>
        <end position="115"/>
    </location>
</feature>
<proteinExistence type="predicted"/>
<feature type="non-terminal residue" evidence="2">
    <location>
        <position position="1"/>
    </location>
</feature>
<reference evidence="2" key="1">
    <citation type="submission" date="2018-05" db="EMBL/GenBank/DDBJ databases">
        <authorList>
            <person name="Lanie J.A."/>
            <person name="Ng W.-L."/>
            <person name="Kazmierczak K.M."/>
            <person name="Andrzejewski T.M."/>
            <person name="Davidsen T.M."/>
            <person name="Wayne K.J."/>
            <person name="Tettelin H."/>
            <person name="Glass J.I."/>
            <person name="Rusch D."/>
            <person name="Podicherti R."/>
            <person name="Tsui H.-C.T."/>
            <person name="Winkler M.E."/>
        </authorList>
    </citation>
    <scope>NUCLEOTIDE SEQUENCE</scope>
</reference>
<feature type="transmembrane region" description="Helical" evidence="1">
    <location>
        <begin position="165"/>
        <end position="183"/>
    </location>
</feature>
<sequence>QGLPFEKDNQQVLCTRMMRIHAGYGILMFALTLTAGAIFWMKSIQHQFFSTMYGVYYFAGSVWVSIAVAWIIARVLKAKGHLPMLHRLQFYHLGTMLLAFTVFYAYIHFSQYFLIWNAAMPEETFWYVLREQGSWAYVSWLIIIGHFFIPFLMLLRIDVKLTNKVMVPVFIWVLLMHYVDMYFNVMPEIHPAGPSLALVDLGAVLLLGGSLAWLFIRNLFDHPICPQRDPRMGEAVEHH</sequence>